<protein>
    <submittedName>
        <fullName evidence="5">GD15162</fullName>
    </submittedName>
</protein>
<evidence type="ECO:0000313" key="6">
    <source>
        <dbReference type="Proteomes" id="UP000000304"/>
    </source>
</evidence>
<accession>B4NTC5</accession>
<keyword evidence="2" id="KW-0808">Transferase</keyword>
<evidence type="ECO:0000259" key="4">
    <source>
        <dbReference type="Pfam" id="PF02782"/>
    </source>
</evidence>
<comment type="similarity">
    <text evidence="1">Belongs to the FGGY kinase family.</text>
</comment>
<dbReference type="PANTHER" id="PTHR10196">
    <property type="entry name" value="SUGAR KINASE"/>
    <property type="match status" value="1"/>
</dbReference>
<dbReference type="GO" id="GO:0005829">
    <property type="term" value="C:cytosol"/>
    <property type="evidence" value="ECO:0007669"/>
    <property type="project" value="TreeGrafter"/>
</dbReference>
<evidence type="ECO:0000313" key="5">
    <source>
        <dbReference type="EMBL" id="EDX15815.1"/>
    </source>
</evidence>
<dbReference type="GO" id="GO:0005997">
    <property type="term" value="P:xylulose metabolic process"/>
    <property type="evidence" value="ECO:0007669"/>
    <property type="project" value="TreeGrafter"/>
</dbReference>
<dbReference type="PhylomeDB" id="B4NTC5"/>
<evidence type="ECO:0000256" key="2">
    <source>
        <dbReference type="ARBA" id="ARBA00022679"/>
    </source>
</evidence>
<organism evidence="5 6">
    <name type="scientific">Drosophila simulans</name>
    <name type="common">Fruit fly</name>
    <dbReference type="NCBI Taxonomy" id="7240"/>
    <lineage>
        <taxon>Eukaryota</taxon>
        <taxon>Metazoa</taxon>
        <taxon>Ecdysozoa</taxon>
        <taxon>Arthropoda</taxon>
        <taxon>Hexapoda</taxon>
        <taxon>Insecta</taxon>
        <taxon>Pterygota</taxon>
        <taxon>Neoptera</taxon>
        <taxon>Endopterygota</taxon>
        <taxon>Diptera</taxon>
        <taxon>Brachycera</taxon>
        <taxon>Muscomorpha</taxon>
        <taxon>Ephydroidea</taxon>
        <taxon>Drosophilidae</taxon>
        <taxon>Drosophila</taxon>
        <taxon>Sophophora</taxon>
    </lineage>
</organism>
<dbReference type="HOGENOM" id="CLU_1471761_0_0_1"/>
<dbReference type="OrthoDB" id="1728974at2759"/>
<evidence type="ECO:0000256" key="1">
    <source>
        <dbReference type="ARBA" id="ARBA00009156"/>
    </source>
</evidence>
<dbReference type="STRING" id="7240.B4NTC5"/>
<dbReference type="OMA" id="KPMTIRY"/>
<dbReference type="GO" id="GO:0004856">
    <property type="term" value="F:D-xylulokinase activity"/>
    <property type="evidence" value="ECO:0007669"/>
    <property type="project" value="TreeGrafter"/>
</dbReference>
<dbReference type="Proteomes" id="UP000000304">
    <property type="component" value="Unassembled WGS sequence"/>
</dbReference>
<dbReference type="SUPFAM" id="SSF53067">
    <property type="entry name" value="Actin-like ATPase domain"/>
    <property type="match status" value="1"/>
</dbReference>
<keyword evidence="6" id="KW-1185">Reference proteome</keyword>
<dbReference type="AlphaFoldDB" id="B4NTC5"/>
<dbReference type="EMBL" id="CH982959">
    <property type="protein sequence ID" value="EDX15815.1"/>
    <property type="molecule type" value="Genomic_DNA"/>
</dbReference>
<gene>
    <name evidence="5" type="primary">Dsim\GD15162</name>
    <name evidence="5" type="ORF">Dsim_GD15162</name>
</gene>
<feature type="domain" description="Carbohydrate kinase FGGY C-terminal" evidence="4">
    <location>
        <begin position="31"/>
        <end position="125"/>
    </location>
</feature>
<dbReference type="Pfam" id="PF02782">
    <property type="entry name" value="FGGY_C"/>
    <property type="match status" value="1"/>
</dbReference>
<keyword evidence="3" id="KW-0418">Kinase</keyword>
<reference evidence="5 6" key="1">
    <citation type="journal article" date="2007" name="Nature">
        <title>Evolution of genes and genomes on the Drosophila phylogeny.</title>
        <authorList>
            <consortium name="Drosophila 12 Genomes Consortium"/>
            <person name="Clark A.G."/>
            <person name="Eisen M.B."/>
            <person name="Smith D.R."/>
            <person name="Bergman C.M."/>
            <person name="Oliver B."/>
            <person name="Markow T.A."/>
            <person name="Kaufman T.C."/>
            <person name="Kellis M."/>
            <person name="Gelbart W."/>
            <person name="Iyer V.N."/>
            <person name="Pollard D.A."/>
            <person name="Sackton T.B."/>
            <person name="Larracuente A.M."/>
            <person name="Singh N.D."/>
            <person name="Abad J.P."/>
            <person name="Abt D.N."/>
            <person name="Adryan B."/>
            <person name="Aguade M."/>
            <person name="Akashi H."/>
            <person name="Anderson W.W."/>
            <person name="Aquadro C.F."/>
            <person name="Ardell D.H."/>
            <person name="Arguello R."/>
            <person name="Artieri C.G."/>
            <person name="Barbash D.A."/>
            <person name="Barker D."/>
            <person name="Barsanti P."/>
            <person name="Batterham P."/>
            <person name="Batzoglou S."/>
            <person name="Begun D."/>
            <person name="Bhutkar A."/>
            <person name="Blanco E."/>
            <person name="Bosak S.A."/>
            <person name="Bradley R.K."/>
            <person name="Brand A.D."/>
            <person name="Brent M.R."/>
            <person name="Brooks A.N."/>
            <person name="Brown R.H."/>
            <person name="Butlin R.K."/>
            <person name="Caggese C."/>
            <person name="Calvi B.R."/>
            <person name="Bernardo de Carvalho A."/>
            <person name="Caspi A."/>
            <person name="Castrezana S."/>
            <person name="Celniker S.E."/>
            <person name="Chang J.L."/>
            <person name="Chapple C."/>
            <person name="Chatterji S."/>
            <person name="Chinwalla A."/>
            <person name="Civetta A."/>
            <person name="Clifton S.W."/>
            <person name="Comeron J.M."/>
            <person name="Costello J.C."/>
            <person name="Coyne J.A."/>
            <person name="Daub J."/>
            <person name="David R.G."/>
            <person name="Delcher A.L."/>
            <person name="Delehaunty K."/>
            <person name="Do C.B."/>
            <person name="Ebling H."/>
            <person name="Edwards K."/>
            <person name="Eickbush T."/>
            <person name="Evans J.D."/>
            <person name="Filipski A."/>
            <person name="Findeiss S."/>
            <person name="Freyhult E."/>
            <person name="Fulton L."/>
            <person name="Fulton R."/>
            <person name="Garcia A.C."/>
            <person name="Gardiner A."/>
            <person name="Garfield D.A."/>
            <person name="Garvin B.E."/>
            <person name="Gibson G."/>
            <person name="Gilbert D."/>
            <person name="Gnerre S."/>
            <person name="Godfrey J."/>
            <person name="Good R."/>
            <person name="Gotea V."/>
            <person name="Gravely B."/>
            <person name="Greenberg A.J."/>
            <person name="Griffiths-Jones S."/>
            <person name="Gross S."/>
            <person name="Guigo R."/>
            <person name="Gustafson E.A."/>
            <person name="Haerty W."/>
            <person name="Hahn M.W."/>
            <person name="Halligan D.L."/>
            <person name="Halpern A.L."/>
            <person name="Halter G.M."/>
            <person name="Han M.V."/>
            <person name="Heger A."/>
            <person name="Hillier L."/>
            <person name="Hinrichs A.S."/>
            <person name="Holmes I."/>
            <person name="Hoskins R.A."/>
            <person name="Hubisz M.J."/>
            <person name="Hultmark D."/>
            <person name="Huntley M.A."/>
            <person name="Jaffe D.B."/>
            <person name="Jagadeeshan S."/>
            <person name="Jeck W.R."/>
            <person name="Johnson J."/>
            <person name="Jones C.D."/>
            <person name="Jordan W.C."/>
            <person name="Karpen G.H."/>
            <person name="Kataoka E."/>
            <person name="Keightley P.D."/>
            <person name="Kheradpour P."/>
            <person name="Kirkness E.F."/>
            <person name="Koerich L.B."/>
            <person name="Kristiansen K."/>
            <person name="Kudrna D."/>
            <person name="Kulathinal R.J."/>
            <person name="Kumar S."/>
            <person name="Kwok R."/>
            <person name="Lander E."/>
            <person name="Langley C.H."/>
            <person name="Lapoint R."/>
            <person name="Lazzaro B.P."/>
            <person name="Lee S.J."/>
            <person name="Levesque L."/>
            <person name="Li R."/>
            <person name="Lin C.F."/>
            <person name="Lin M.F."/>
            <person name="Lindblad-Toh K."/>
            <person name="Llopart A."/>
            <person name="Long M."/>
            <person name="Low L."/>
            <person name="Lozovsky E."/>
            <person name="Lu J."/>
            <person name="Luo M."/>
            <person name="Machado C.A."/>
            <person name="Makalowski W."/>
            <person name="Marzo M."/>
            <person name="Matsuda M."/>
            <person name="Matzkin L."/>
            <person name="McAllister B."/>
            <person name="McBride C.S."/>
            <person name="McKernan B."/>
            <person name="McKernan K."/>
            <person name="Mendez-Lago M."/>
            <person name="Minx P."/>
            <person name="Mollenhauer M.U."/>
            <person name="Montooth K."/>
            <person name="Mount S.M."/>
            <person name="Mu X."/>
            <person name="Myers E."/>
            <person name="Negre B."/>
            <person name="Newfeld S."/>
            <person name="Nielsen R."/>
            <person name="Noor M.A."/>
            <person name="O'Grady P."/>
            <person name="Pachter L."/>
            <person name="Papaceit M."/>
            <person name="Parisi M.J."/>
            <person name="Parisi M."/>
            <person name="Parts L."/>
            <person name="Pedersen J.S."/>
            <person name="Pesole G."/>
            <person name="Phillippy A.M."/>
            <person name="Ponting C.P."/>
            <person name="Pop M."/>
            <person name="Porcelli D."/>
            <person name="Powell J.R."/>
            <person name="Prohaska S."/>
            <person name="Pruitt K."/>
            <person name="Puig M."/>
            <person name="Quesneville H."/>
            <person name="Ram K.R."/>
            <person name="Rand D."/>
            <person name="Rasmussen M.D."/>
            <person name="Reed L.K."/>
            <person name="Reenan R."/>
            <person name="Reily A."/>
            <person name="Remington K.A."/>
            <person name="Rieger T.T."/>
            <person name="Ritchie M.G."/>
            <person name="Robin C."/>
            <person name="Rogers Y.H."/>
            <person name="Rohde C."/>
            <person name="Rozas J."/>
            <person name="Rubenfield M.J."/>
            <person name="Ruiz A."/>
            <person name="Russo S."/>
            <person name="Salzberg S.L."/>
            <person name="Sanchez-Gracia A."/>
            <person name="Saranga D.J."/>
            <person name="Sato H."/>
            <person name="Schaeffer S.W."/>
            <person name="Schatz M.C."/>
            <person name="Schlenke T."/>
            <person name="Schwartz R."/>
            <person name="Segarra C."/>
            <person name="Singh R.S."/>
            <person name="Sirot L."/>
            <person name="Sirota M."/>
            <person name="Sisneros N.B."/>
            <person name="Smith C.D."/>
            <person name="Smith T.F."/>
            <person name="Spieth J."/>
            <person name="Stage D.E."/>
            <person name="Stark A."/>
            <person name="Stephan W."/>
            <person name="Strausberg R.L."/>
            <person name="Strempel S."/>
            <person name="Sturgill D."/>
            <person name="Sutton G."/>
            <person name="Sutton G.G."/>
            <person name="Tao W."/>
            <person name="Teichmann S."/>
            <person name="Tobari Y.N."/>
            <person name="Tomimura Y."/>
            <person name="Tsolas J.M."/>
            <person name="Valente V.L."/>
            <person name="Venter E."/>
            <person name="Venter J.C."/>
            <person name="Vicario S."/>
            <person name="Vieira F.G."/>
            <person name="Vilella A.J."/>
            <person name="Villasante A."/>
            <person name="Walenz B."/>
            <person name="Wang J."/>
            <person name="Wasserman M."/>
            <person name="Watts T."/>
            <person name="Wilson D."/>
            <person name="Wilson R.K."/>
            <person name="Wing R.A."/>
            <person name="Wolfner M.F."/>
            <person name="Wong A."/>
            <person name="Wong G.K."/>
            <person name="Wu C.I."/>
            <person name="Wu G."/>
            <person name="Yamamoto D."/>
            <person name="Yang H.P."/>
            <person name="Yang S.P."/>
            <person name="Yorke J.A."/>
            <person name="Yoshida K."/>
            <person name="Zdobnov E."/>
            <person name="Zhang P."/>
            <person name="Zhang Y."/>
            <person name="Zimin A.V."/>
            <person name="Baldwin J."/>
            <person name="Abdouelleil A."/>
            <person name="Abdulkadir J."/>
            <person name="Abebe A."/>
            <person name="Abera B."/>
            <person name="Abreu J."/>
            <person name="Acer S.C."/>
            <person name="Aftuck L."/>
            <person name="Alexander A."/>
            <person name="An P."/>
            <person name="Anderson E."/>
            <person name="Anderson S."/>
            <person name="Arachi H."/>
            <person name="Azer M."/>
            <person name="Bachantsang P."/>
            <person name="Barry A."/>
            <person name="Bayul T."/>
            <person name="Berlin A."/>
            <person name="Bessette D."/>
            <person name="Bloom T."/>
            <person name="Blye J."/>
            <person name="Boguslavskiy L."/>
            <person name="Bonnet C."/>
            <person name="Boukhgalter B."/>
            <person name="Bourzgui I."/>
            <person name="Brown A."/>
            <person name="Cahill P."/>
            <person name="Channer S."/>
            <person name="Cheshatsang Y."/>
            <person name="Chuda L."/>
            <person name="Citroen M."/>
            <person name="Collymore A."/>
            <person name="Cooke P."/>
            <person name="Costello M."/>
            <person name="D'Aco K."/>
            <person name="Daza R."/>
            <person name="De Haan G."/>
            <person name="DeGray S."/>
            <person name="DeMaso C."/>
            <person name="Dhargay N."/>
            <person name="Dooley K."/>
            <person name="Dooley E."/>
            <person name="Doricent M."/>
            <person name="Dorje P."/>
            <person name="Dorjee K."/>
            <person name="Dupes A."/>
            <person name="Elong R."/>
            <person name="Falk J."/>
            <person name="Farina A."/>
            <person name="Faro S."/>
            <person name="Ferguson D."/>
            <person name="Fisher S."/>
            <person name="Foley C.D."/>
            <person name="Franke A."/>
            <person name="Friedrich D."/>
            <person name="Gadbois L."/>
            <person name="Gearin G."/>
            <person name="Gearin C.R."/>
            <person name="Giannoukos G."/>
            <person name="Goode T."/>
            <person name="Graham J."/>
            <person name="Grandbois E."/>
            <person name="Grewal S."/>
            <person name="Gyaltsen K."/>
            <person name="Hafez N."/>
            <person name="Hagos B."/>
            <person name="Hall J."/>
            <person name="Henson C."/>
            <person name="Hollinger A."/>
            <person name="Honan T."/>
            <person name="Huard M.D."/>
            <person name="Hughes L."/>
            <person name="Hurhula B."/>
            <person name="Husby M.E."/>
            <person name="Kamat A."/>
            <person name="Kanga B."/>
            <person name="Kashin S."/>
            <person name="Khazanovich D."/>
            <person name="Kisner P."/>
            <person name="Lance K."/>
            <person name="Lara M."/>
            <person name="Lee W."/>
            <person name="Lennon N."/>
            <person name="Letendre F."/>
            <person name="LeVine R."/>
            <person name="Lipovsky A."/>
            <person name="Liu X."/>
            <person name="Liu J."/>
            <person name="Liu S."/>
            <person name="Lokyitsang T."/>
            <person name="Lokyitsang Y."/>
            <person name="Lubonja R."/>
            <person name="Lui A."/>
            <person name="MacDonald P."/>
            <person name="Magnisalis V."/>
            <person name="Maru K."/>
            <person name="Matthews C."/>
            <person name="McCusker W."/>
            <person name="McDonough S."/>
            <person name="Mehta T."/>
            <person name="Meldrim J."/>
            <person name="Meneus L."/>
            <person name="Mihai O."/>
            <person name="Mihalev A."/>
            <person name="Mihova T."/>
            <person name="Mittelman R."/>
            <person name="Mlenga V."/>
            <person name="Montmayeur A."/>
            <person name="Mulrain L."/>
            <person name="Navidi A."/>
            <person name="Naylor J."/>
            <person name="Negash T."/>
            <person name="Nguyen T."/>
            <person name="Nguyen N."/>
            <person name="Nicol R."/>
            <person name="Norbu C."/>
            <person name="Norbu N."/>
            <person name="Novod N."/>
            <person name="O'Neill B."/>
            <person name="Osman S."/>
            <person name="Markiewicz E."/>
            <person name="Oyono O.L."/>
            <person name="Patti C."/>
            <person name="Phunkhang P."/>
            <person name="Pierre F."/>
            <person name="Priest M."/>
            <person name="Raghuraman S."/>
            <person name="Rege F."/>
            <person name="Reyes R."/>
            <person name="Rise C."/>
            <person name="Rogov P."/>
            <person name="Ross K."/>
            <person name="Ryan E."/>
            <person name="Settipalli S."/>
            <person name="Shea T."/>
            <person name="Sherpa N."/>
            <person name="Shi L."/>
            <person name="Shih D."/>
            <person name="Sparrow T."/>
            <person name="Spaulding J."/>
            <person name="Stalker J."/>
            <person name="Stange-Thomann N."/>
            <person name="Stavropoulos S."/>
            <person name="Stone C."/>
            <person name="Strader C."/>
            <person name="Tesfaye S."/>
            <person name="Thomson T."/>
            <person name="Thoulutsang Y."/>
            <person name="Thoulutsang D."/>
            <person name="Topham K."/>
            <person name="Topping I."/>
            <person name="Tsamla T."/>
            <person name="Vassiliev H."/>
            <person name="Vo A."/>
            <person name="Wangchuk T."/>
            <person name="Wangdi T."/>
            <person name="Weiand M."/>
            <person name="Wilkinson J."/>
            <person name="Wilson A."/>
            <person name="Yadav S."/>
            <person name="Young G."/>
            <person name="Yu Q."/>
            <person name="Zembek L."/>
            <person name="Zhong D."/>
            <person name="Zimmer A."/>
            <person name="Zwirko Z."/>
            <person name="Jaffe D.B."/>
            <person name="Alvarez P."/>
            <person name="Brockman W."/>
            <person name="Butler J."/>
            <person name="Chin C."/>
            <person name="Gnerre S."/>
            <person name="Grabherr M."/>
            <person name="Kleber M."/>
            <person name="Mauceli E."/>
            <person name="MacCallum I."/>
        </authorList>
    </citation>
    <scope>NUCLEOTIDE SEQUENCE [LARGE SCALE GENOMIC DNA]</scope>
    <source>
        <strain evidence="6">white501</strain>
    </source>
</reference>
<feature type="non-terminal residue" evidence="5">
    <location>
        <position position="1"/>
    </location>
</feature>
<dbReference type="Gene3D" id="3.30.420.40">
    <property type="match status" value="1"/>
</dbReference>
<evidence type="ECO:0000256" key="3">
    <source>
        <dbReference type="ARBA" id="ARBA00022777"/>
    </source>
</evidence>
<proteinExistence type="inferred from homology"/>
<dbReference type="PANTHER" id="PTHR10196:SF57">
    <property type="entry name" value="XYLULOSE KINASE"/>
    <property type="match status" value="1"/>
</dbReference>
<name>B4NTC5_DROSI</name>
<dbReference type="InterPro" id="IPR018485">
    <property type="entry name" value="FGGY_C"/>
</dbReference>
<sequence length="184" mass="20445">RETFLILAAAFNYLDIILDEPGSLLWNNEMDTTSSDAARGVVLFSSPQIEIRALVEGQMLHHRAVAEDLGYKFGPETQILVTGGASVNKSILQTIADVFNAPVHIQDEGYEAALLGAAYRSAYALYLQEAGEEETPLCYRDYILSLTSNKLSLVCEPHKDSEEIYAPMLLRYREMARVLSNPNT</sequence>
<dbReference type="InterPro" id="IPR043129">
    <property type="entry name" value="ATPase_NBD"/>
</dbReference>